<proteinExistence type="inferred from homology"/>
<evidence type="ECO:0000256" key="11">
    <source>
        <dbReference type="HAMAP-Rule" id="MF_01393"/>
    </source>
</evidence>
<comment type="function">
    <text evidence="11 12">Key component of the proton channel; it plays a direct role in the translocation of protons across the membrane.</text>
</comment>
<dbReference type="GO" id="GO:0045259">
    <property type="term" value="C:proton-transporting ATP synthase complex"/>
    <property type="evidence" value="ECO:0007669"/>
    <property type="project" value="UniProtKB-KW"/>
</dbReference>
<evidence type="ECO:0000256" key="1">
    <source>
        <dbReference type="ARBA" id="ARBA00004141"/>
    </source>
</evidence>
<evidence type="ECO:0000256" key="8">
    <source>
        <dbReference type="ARBA" id="ARBA00023065"/>
    </source>
</evidence>
<feature type="transmembrane region" description="Helical" evidence="11">
    <location>
        <begin position="334"/>
        <end position="356"/>
    </location>
</feature>
<feature type="transmembrane region" description="Helical" evidence="11">
    <location>
        <begin position="229"/>
        <end position="248"/>
    </location>
</feature>
<dbReference type="PANTHER" id="PTHR11410:SF0">
    <property type="entry name" value="ATP SYNTHASE SUBUNIT A"/>
    <property type="match status" value="1"/>
</dbReference>
<keyword evidence="7 11" id="KW-1133">Transmembrane helix</keyword>
<evidence type="ECO:0000256" key="12">
    <source>
        <dbReference type="RuleBase" id="RU000483"/>
    </source>
</evidence>
<dbReference type="Gene3D" id="1.20.120.220">
    <property type="entry name" value="ATP synthase, F0 complex, subunit A"/>
    <property type="match status" value="1"/>
</dbReference>
<evidence type="ECO:0000256" key="7">
    <source>
        <dbReference type="ARBA" id="ARBA00022989"/>
    </source>
</evidence>
<evidence type="ECO:0000256" key="3">
    <source>
        <dbReference type="ARBA" id="ARBA00022448"/>
    </source>
</evidence>
<organism evidence="14 15">
    <name type="scientific">Plebeiibacterium sediminum</name>
    <dbReference type="NCBI Taxonomy" id="2992112"/>
    <lineage>
        <taxon>Bacteria</taxon>
        <taxon>Pseudomonadati</taxon>
        <taxon>Bacteroidota</taxon>
        <taxon>Bacteroidia</taxon>
        <taxon>Marinilabiliales</taxon>
        <taxon>Marinilabiliaceae</taxon>
        <taxon>Plebeiibacterium</taxon>
    </lineage>
</organism>
<dbReference type="PANTHER" id="PTHR11410">
    <property type="entry name" value="ATP SYNTHASE SUBUNIT A"/>
    <property type="match status" value="1"/>
</dbReference>
<protein>
    <recommendedName>
        <fullName evidence="11 12">ATP synthase subunit a</fullName>
    </recommendedName>
    <alternativeName>
        <fullName evidence="11">ATP synthase F0 sector subunit a</fullName>
    </alternativeName>
    <alternativeName>
        <fullName evidence="11">F-ATPase subunit 6</fullName>
    </alternativeName>
</protein>
<evidence type="ECO:0000256" key="2">
    <source>
        <dbReference type="ARBA" id="ARBA00006810"/>
    </source>
</evidence>
<evidence type="ECO:0000256" key="9">
    <source>
        <dbReference type="ARBA" id="ARBA00023136"/>
    </source>
</evidence>
<evidence type="ECO:0000313" key="15">
    <source>
        <dbReference type="Proteomes" id="UP001209229"/>
    </source>
</evidence>
<name>A0AAE3M1H4_9BACT</name>
<keyword evidence="6 11" id="KW-0375">Hydrogen ion transport</keyword>
<evidence type="ECO:0000256" key="5">
    <source>
        <dbReference type="ARBA" id="ARBA00022692"/>
    </source>
</evidence>
<dbReference type="InterPro" id="IPR035908">
    <property type="entry name" value="F0_ATP_A_sf"/>
</dbReference>
<keyword evidence="8 11" id="KW-0406">Ion transport</keyword>
<dbReference type="GO" id="GO:0046933">
    <property type="term" value="F:proton-transporting ATP synthase activity, rotational mechanism"/>
    <property type="evidence" value="ECO:0007669"/>
    <property type="project" value="UniProtKB-UniRule"/>
</dbReference>
<evidence type="ECO:0000256" key="4">
    <source>
        <dbReference type="ARBA" id="ARBA00022547"/>
    </source>
</evidence>
<keyword evidence="4 11" id="KW-0138">CF(0)</keyword>
<feature type="transmembrane region" description="Helical" evidence="11">
    <location>
        <begin position="260"/>
        <end position="282"/>
    </location>
</feature>
<dbReference type="InterPro" id="IPR000568">
    <property type="entry name" value="ATP_synth_F0_asu"/>
</dbReference>
<dbReference type="Proteomes" id="UP001209229">
    <property type="component" value="Unassembled WGS sequence"/>
</dbReference>
<sequence length="361" mass="40663">MKRVLGIILFSLISLLPVAASEHSEAKGGEENNTEKFDPTVVIEHHISNAHVWHVVSWGEGEDKVDIEIPLPIILINEGKFHFFLYSRFDHHTQIAEDNGSYFLYHHGTIYNTDAKGTITEDENGHLINTKPWDFSLTKNVWSMWLSIVILLWLFISIAKKYNGSPKRPHGVQSFFEPIILFIKDDIIVDQIGKEKAYKFVPYLLTLFFFIWINNMIGLVPFFPGGSNFTGNISVTMVLAIITFLVTNINGSKSYWKHTLLAPGIPSVVKIILIPVEIIGLFTKPFALMIRLMANITAGHIIIISLVSLIFILQNVWVSPASIALSVVMSILELFVALLQAYIFTLLSALFIGMAVQSEEH</sequence>
<keyword evidence="9 11" id="KW-0472">Membrane</keyword>
<dbReference type="GO" id="GO:0005886">
    <property type="term" value="C:plasma membrane"/>
    <property type="evidence" value="ECO:0007669"/>
    <property type="project" value="UniProtKB-SubCell"/>
</dbReference>
<evidence type="ECO:0000313" key="14">
    <source>
        <dbReference type="EMBL" id="MCW3785112.1"/>
    </source>
</evidence>
<comment type="subcellular location">
    <subcellularLocation>
        <location evidence="11 12">Cell membrane</location>
        <topology evidence="11 12">Multi-pass membrane protein</topology>
    </subcellularLocation>
    <subcellularLocation>
        <location evidence="1">Membrane</location>
        <topology evidence="1">Multi-pass membrane protein</topology>
    </subcellularLocation>
</comment>
<feature type="signal peptide" evidence="13">
    <location>
        <begin position="1"/>
        <end position="19"/>
    </location>
</feature>
<evidence type="ECO:0000256" key="6">
    <source>
        <dbReference type="ARBA" id="ARBA00022781"/>
    </source>
</evidence>
<feature type="transmembrane region" description="Helical" evidence="11">
    <location>
        <begin position="200"/>
        <end position="223"/>
    </location>
</feature>
<dbReference type="AlphaFoldDB" id="A0AAE3M1H4"/>
<gene>
    <name evidence="11 14" type="primary">atpB</name>
    <name evidence="14" type="ORF">OM075_01470</name>
</gene>
<dbReference type="RefSeq" id="WP_301188683.1">
    <property type="nucleotide sequence ID" value="NZ_JAPDPJ010000001.1"/>
</dbReference>
<dbReference type="CDD" id="cd00310">
    <property type="entry name" value="ATP-synt_Fo_a_6"/>
    <property type="match status" value="1"/>
</dbReference>
<dbReference type="HAMAP" id="MF_01393">
    <property type="entry name" value="ATP_synth_a_bact"/>
    <property type="match status" value="1"/>
</dbReference>
<keyword evidence="10 11" id="KW-0066">ATP synthesis</keyword>
<keyword evidence="3 11" id="KW-0813">Transport</keyword>
<keyword evidence="15" id="KW-1185">Reference proteome</keyword>
<comment type="similarity">
    <text evidence="2 11 12">Belongs to the ATPase A chain family.</text>
</comment>
<dbReference type="InterPro" id="IPR045083">
    <property type="entry name" value="ATP_synth_F0_asu_bact/mt"/>
</dbReference>
<dbReference type="SUPFAM" id="SSF81336">
    <property type="entry name" value="F1F0 ATP synthase subunit A"/>
    <property type="match status" value="1"/>
</dbReference>
<reference evidence="14" key="1">
    <citation type="submission" date="2022-10" db="EMBL/GenBank/DDBJ databases">
        <authorList>
            <person name="Yu W.X."/>
        </authorList>
    </citation>
    <scope>NUCLEOTIDE SEQUENCE</scope>
    <source>
        <strain evidence="14">AAT</strain>
    </source>
</reference>
<feature type="transmembrane region" description="Helical" evidence="11">
    <location>
        <begin position="288"/>
        <end position="313"/>
    </location>
</feature>
<keyword evidence="11" id="KW-1003">Cell membrane</keyword>
<keyword evidence="5 11" id="KW-0812">Transmembrane</keyword>
<dbReference type="EMBL" id="JAPDPJ010000001">
    <property type="protein sequence ID" value="MCW3785112.1"/>
    <property type="molecule type" value="Genomic_DNA"/>
</dbReference>
<dbReference type="NCBIfam" id="TIGR01131">
    <property type="entry name" value="ATP_synt_6_or_A"/>
    <property type="match status" value="1"/>
</dbReference>
<accession>A0AAE3M1H4</accession>
<comment type="caution">
    <text evidence="14">The sequence shown here is derived from an EMBL/GenBank/DDBJ whole genome shotgun (WGS) entry which is preliminary data.</text>
</comment>
<dbReference type="PRINTS" id="PR00123">
    <property type="entry name" value="ATPASEA"/>
</dbReference>
<dbReference type="Pfam" id="PF00119">
    <property type="entry name" value="ATP-synt_A"/>
    <property type="match status" value="1"/>
</dbReference>
<feature type="transmembrane region" description="Helical" evidence="11">
    <location>
        <begin position="142"/>
        <end position="159"/>
    </location>
</feature>
<evidence type="ECO:0000256" key="13">
    <source>
        <dbReference type="SAM" id="SignalP"/>
    </source>
</evidence>
<evidence type="ECO:0000256" key="10">
    <source>
        <dbReference type="ARBA" id="ARBA00023310"/>
    </source>
</evidence>
<keyword evidence="13" id="KW-0732">Signal</keyword>
<feature type="chain" id="PRO_5041911961" description="ATP synthase subunit a" evidence="13">
    <location>
        <begin position="20"/>
        <end position="361"/>
    </location>
</feature>